<dbReference type="GO" id="GO:0005198">
    <property type="term" value="F:structural molecule activity"/>
    <property type="evidence" value="ECO:0007669"/>
    <property type="project" value="InterPro"/>
</dbReference>
<dbReference type="Proteomes" id="UP000265200">
    <property type="component" value="Chromosome 14"/>
</dbReference>
<proteinExistence type="inferred from homology"/>
<evidence type="ECO:0000256" key="1">
    <source>
        <dbReference type="ARBA" id="ARBA00004435"/>
    </source>
</evidence>
<evidence type="ECO:0000256" key="7">
    <source>
        <dbReference type="ARBA" id="ARBA00022949"/>
    </source>
</evidence>
<protein>
    <submittedName>
        <fullName evidence="11">Zgc:136892</fullName>
    </submittedName>
</protein>
<reference evidence="11 12" key="2">
    <citation type="submission" date="2017-04" db="EMBL/GenBank/DDBJ databases">
        <title>CpG methylation of centromeres and impact of large insertions on vertebrate speciation.</title>
        <authorList>
            <person name="Ichikawa K."/>
            <person name="Yoshimura J."/>
            <person name="Morishita S."/>
        </authorList>
    </citation>
    <scope>NUCLEOTIDE SEQUENCE</scope>
    <source>
        <strain evidence="11 12">HSOK</strain>
    </source>
</reference>
<evidence type="ECO:0000256" key="10">
    <source>
        <dbReference type="SAM" id="Phobius"/>
    </source>
</evidence>
<feature type="transmembrane region" description="Helical" evidence="10">
    <location>
        <begin position="79"/>
        <end position="100"/>
    </location>
</feature>
<dbReference type="GO" id="GO:0005886">
    <property type="term" value="C:plasma membrane"/>
    <property type="evidence" value="ECO:0007669"/>
    <property type="project" value="UniProtKB-SubCell"/>
</dbReference>
<feature type="transmembrane region" description="Helical" evidence="10">
    <location>
        <begin position="121"/>
        <end position="146"/>
    </location>
</feature>
<reference key="1">
    <citation type="journal article" date="2007" name="Nature">
        <title>The medaka draft genome and insights into vertebrate genome evolution.</title>
        <authorList>
            <person name="Kasahara M."/>
            <person name="Naruse K."/>
            <person name="Sasaki S."/>
            <person name="Nakatani Y."/>
            <person name="Qu W."/>
            <person name="Ahsan B."/>
            <person name="Yamada T."/>
            <person name="Nagayasu Y."/>
            <person name="Doi K."/>
            <person name="Kasai Y."/>
            <person name="Jindo T."/>
            <person name="Kobayashi D."/>
            <person name="Shimada A."/>
            <person name="Toyoda A."/>
            <person name="Kuroki Y."/>
            <person name="Fujiyama A."/>
            <person name="Sasaki T."/>
            <person name="Shimizu A."/>
            <person name="Asakawa S."/>
            <person name="Shimizu N."/>
            <person name="Hashimoto S."/>
            <person name="Yang J."/>
            <person name="Lee Y."/>
            <person name="Matsushima K."/>
            <person name="Sugano S."/>
            <person name="Sakaizumi M."/>
            <person name="Narita T."/>
            <person name="Ohishi K."/>
            <person name="Haga S."/>
            <person name="Ohta F."/>
            <person name="Nomoto H."/>
            <person name="Nogata K."/>
            <person name="Morishita T."/>
            <person name="Endo T."/>
            <person name="Shin-I T."/>
            <person name="Takeda H."/>
            <person name="Morishita S."/>
            <person name="Kohara Y."/>
        </authorList>
    </citation>
    <scope>NUCLEOTIDE SEQUENCE [LARGE SCALE GENOMIC DNA]</scope>
    <source>
        <strain>Hd-rR</strain>
    </source>
</reference>
<keyword evidence="9 10" id="KW-0472">Membrane</keyword>
<dbReference type="Ensembl" id="ENSORLT00015035853.1">
    <property type="protein sequence ID" value="ENSORLP00015020083.1"/>
    <property type="gene ID" value="ENSORLG00015021187.1"/>
</dbReference>
<feature type="transmembrane region" description="Helical" evidence="10">
    <location>
        <begin position="6"/>
        <end position="27"/>
    </location>
</feature>
<accession>A0A3P9IJR6</accession>
<evidence type="ECO:0000256" key="4">
    <source>
        <dbReference type="ARBA" id="ARBA00022427"/>
    </source>
</evidence>
<feature type="transmembrane region" description="Helical" evidence="10">
    <location>
        <begin position="34"/>
        <end position="59"/>
    </location>
</feature>
<name>A0A3P9IJR6_ORYLA</name>
<evidence type="ECO:0000256" key="3">
    <source>
        <dbReference type="ARBA" id="ARBA00008295"/>
    </source>
</evidence>
<feature type="transmembrane region" description="Helical" evidence="10">
    <location>
        <begin position="166"/>
        <end position="187"/>
    </location>
</feature>
<keyword evidence="5" id="KW-1003">Cell membrane</keyword>
<keyword evidence="4" id="KW-0796">Tight junction</keyword>
<evidence type="ECO:0000256" key="2">
    <source>
        <dbReference type="ARBA" id="ARBA00004651"/>
    </source>
</evidence>
<evidence type="ECO:0000256" key="5">
    <source>
        <dbReference type="ARBA" id="ARBA00022475"/>
    </source>
</evidence>
<dbReference type="PRINTS" id="PR01077">
    <property type="entry name" value="CLAUDIN"/>
</dbReference>
<organism evidence="11 12">
    <name type="scientific">Oryzias latipes</name>
    <name type="common">Japanese rice fish</name>
    <name type="synonym">Japanese killifish</name>
    <dbReference type="NCBI Taxonomy" id="8090"/>
    <lineage>
        <taxon>Eukaryota</taxon>
        <taxon>Metazoa</taxon>
        <taxon>Chordata</taxon>
        <taxon>Craniata</taxon>
        <taxon>Vertebrata</taxon>
        <taxon>Euteleostomi</taxon>
        <taxon>Actinopterygii</taxon>
        <taxon>Neopterygii</taxon>
        <taxon>Teleostei</taxon>
        <taxon>Neoteleostei</taxon>
        <taxon>Acanthomorphata</taxon>
        <taxon>Ovalentaria</taxon>
        <taxon>Atherinomorphae</taxon>
        <taxon>Beloniformes</taxon>
        <taxon>Adrianichthyidae</taxon>
        <taxon>Oryziinae</taxon>
        <taxon>Oryzias</taxon>
    </lineage>
</organism>
<comment type="similarity">
    <text evidence="3">Belongs to the claudin family.</text>
</comment>
<dbReference type="Pfam" id="PF00822">
    <property type="entry name" value="PMP22_Claudin"/>
    <property type="match status" value="1"/>
</dbReference>
<dbReference type="AlphaFoldDB" id="A0A3P9IJR6"/>
<reference evidence="11" key="3">
    <citation type="submission" date="2025-08" db="UniProtKB">
        <authorList>
            <consortium name="Ensembl"/>
        </authorList>
    </citation>
    <scope>IDENTIFICATION</scope>
    <source>
        <strain evidence="11">HSOK</strain>
    </source>
</reference>
<sequence length="285" mass="30424">MASTAIQMLASVLCLIGWVGTIICCLLPMWKVTAFVGTSIVTAQIVLEGIWMACITQSTGQIQCKPYESVLALTSDLQAARALTVLAIFMGGVGLILAFVGGKCTRFLDDEEAGKKEKVAIAAGVALLASGLFCLIPTSWAAAVIVKQFYNPSSTSQPWELGACLYIGWAASVLLFLGGCLFIKSACSFKANIKDKSPSVHYMVSRSNGSTYPGSGYSRVPSAPHQPISIITTKPQSYREMTTAPPPYATSPFGSLSKPEITEESERSWASCAGFHNGYMNTYIN</sequence>
<evidence type="ECO:0000256" key="6">
    <source>
        <dbReference type="ARBA" id="ARBA00022692"/>
    </source>
</evidence>
<evidence type="ECO:0000256" key="8">
    <source>
        <dbReference type="ARBA" id="ARBA00022989"/>
    </source>
</evidence>
<keyword evidence="7" id="KW-0965">Cell junction</keyword>
<dbReference type="GO" id="GO:0005923">
    <property type="term" value="C:bicellular tight junction"/>
    <property type="evidence" value="ECO:0007669"/>
    <property type="project" value="UniProtKB-SubCell"/>
</dbReference>
<keyword evidence="6 10" id="KW-0812">Transmembrane</keyword>
<evidence type="ECO:0000313" key="11">
    <source>
        <dbReference type="Ensembl" id="ENSORLP00015020083.1"/>
    </source>
</evidence>
<dbReference type="PANTHER" id="PTHR12002">
    <property type="entry name" value="CLAUDIN"/>
    <property type="match status" value="1"/>
</dbReference>
<dbReference type="InterPro" id="IPR004031">
    <property type="entry name" value="PMP22/EMP/MP20/Claudin"/>
</dbReference>
<keyword evidence="8 10" id="KW-1133">Transmembrane helix</keyword>
<dbReference type="Gene3D" id="1.20.140.150">
    <property type="match status" value="1"/>
</dbReference>
<dbReference type="FunFam" id="1.20.140.150:FF:000001">
    <property type="entry name" value="Claudin"/>
    <property type="match status" value="1"/>
</dbReference>
<comment type="subcellular location">
    <subcellularLocation>
        <location evidence="1">Cell junction</location>
        <location evidence="1">Tight junction</location>
    </subcellularLocation>
    <subcellularLocation>
        <location evidence="2">Cell membrane</location>
        <topology evidence="2">Multi-pass membrane protein</topology>
    </subcellularLocation>
</comment>
<evidence type="ECO:0000313" key="12">
    <source>
        <dbReference type="Proteomes" id="UP000265200"/>
    </source>
</evidence>
<dbReference type="InterPro" id="IPR006187">
    <property type="entry name" value="Claudin"/>
</dbReference>
<evidence type="ECO:0000256" key="9">
    <source>
        <dbReference type="ARBA" id="ARBA00023136"/>
    </source>
</evidence>
<reference evidence="11" key="4">
    <citation type="submission" date="2025-09" db="UniProtKB">
        <authorList>
            <consortium name="Ensembl"/>
        </authorList>
    </citation>
    <scope>IDENTIFICATION</scope>
    <source>
        <strain evidence="11">HSOK</strain>
    </source>
</reference>